<evidence type="ECO:0000256" key="2">
    <source>
        <dbReference type="ARBA" id="ARBA00023002"/>
    </source>
</evidence>
<dbReference type="KEGG" id="msar:MSAR_16910"/>
<organism evidence="5 6">
    <name type="scientific">Mycolicibacterium sarraceniae</name>
    <dbReference type="NCBI Taxonomy" id="1534348"/>
    <lineage>
        <taxon>Bacteria</taxon>
        <taxon>Bacillati</taxon>
        <taxon>Actinomycetota</taxon>
        <taxon>Actinomycetes</taxon>
        <taxon>Mycobacteriales</taxon>
        <taxon>Mycobacteriaceae</taxon>
        <taxon>Mycolicibacterium</taxon>
    </lineage>
</organism>
<dbReference type="InterPro" id="IPR020904">
    <property type="entry name" value="Sc_DH/Rdtase_CS"/>
</dbReference>
<dbReference type="RefSeq" id="WP_163696125.1">
    <property type="nucleotide sequence ID" value="NZ_AP022595.1"/>
</dbReference>
<dbReference type="CDD" id="cd05233">
    <property type="entry name" value="SDR_c"/>
    <property type="match status" value="1"/>
</dbReference>
<dbReference type="InterPro" id="IPR036291">
    <property type="entry name" value="NAD(P)-bd_dom_sf"/>
</dbReference>
<reference evidence="5 6" key="1">
    <citation type="journal article" date="2019" name="Emerg. Microbes Infect.">
        <title>Comprehensive subspecies identification of 175 nontuberculous mycobacteria species based on 7547 genomic profiles.</title>
        <authorList>
            <person name="Matsumoto Y."/>
            <person name="Kinjo T."/>
            <person name="Motooka D."/>
            <person name="Nabeya D."/>
            <person name="Jung N."/>
            <person name="Uechi K."/>
            <person name="Horii T."/>
            <person name="Iida T."/>
            <person name="Fujita J."/>
            <person name="Nakamura S."/>
        </authorList>
    </citation>
    <scope>NUCLEOTIDE SEQUENCE [LARGE SCALE GENOMIC DNA]</scope>
    <source>
        <strain evidence="5 6">JCM 30395</strain>
    </source>
</reference>
<dbReference type="Gene3D" id="3.40.50.720">
    <property type="entry name" value="NAD(P)-binding Rossmann-like Domain"/>
    <property type="match status" value="1"/>
</dbReference>
<proteinExistence type="inferred from homology"/>
<keyword evidence="3" id="KW-0520">NAD</keyword>
<dbReference type="GO" id="GO:0016491">
    <property type="term" value="F:oxidoreductase activity"/>
    <property type="evidence" value="ECO:0007669"/>
    <property type="project" value="UniProtKB-KW"/>
</dbReference>
<dbReference type="PROSITE" id="PS00061">
    <property type="entry name" value="ADH_SHORT"/>
    <property type="match status" value="1"/>
</dbReference>
<dbReference type="NCBIfam" id="TIGR03971">
    <property type="entry name" value="SDR_subfam_1"/>
    <property type="match status" value="1"/>
</dbReference>
<comment type="similarity">
    <text evidence="1 4">Belongs to the short-chain dehydrogenases/reductases (SDR) family.</text>
</comment>
<dbReference type="NCBIfam" id="NF009467">
    <property type="entry name" value="PRK12826.1-3"/>
    <property type="match status" value="1"/>
</dbReference>
<evidence type="ECO:0000256" key="4">
    <source>
        <dbReference type="RuleBase" id="RU000363"/>
    </source>
</evidence>
<evidence type="ECO:0000256" key="3">
    <source>
        <dbReference type="ARBA" id="ARBA00023027"/>
    </source>
</evidence>
<dbReference type="SUPFAM" id="SSF51735">
    <property type="entry name" value="NAD(P)-binding Rossmann-fold domains"/>
    <property type="match status" value="1"/>
</dbReference>
<dbReference type="Proteomes" id="UP000466445">
    <property type="component" value="Chromosome"/>
</dbReference>
<dbReference type="EMBL" id="AP022595">
    <property type="protein sequence ID" value="BBY58555.1"/>
    <property type="molecule type" value="Genomic_DNA"/>
</dbReference>
<name>A0A7I7SR56_9MYCO</name>
<dbReference type="PANTHER" id="PTHR24321">
    <property type="entry name" value="DEHYDROGENASES, SHORT CHAIN"/>
    <property type="match status" value="1"/>
</dbReference>
<dbReference type="PRINTS" id="PR00080">
    <property type="entry name" value="SDRFAMILY"/>
</dbReference>
<dbReference type="Pfam" id="PF00106">
    <property type="entry name" value="adh_short"/>
    <property type="match status" value="1"/>
</dbReference>
<dbReference type="AlphaFoldDB" id="A0A7I7SR56"/>
<keyword evidence="2" id="KW-0560">Oxidoreductase</keyword>
<dbReference type="FunFam" id="3.40.50.720:FF:000084">
    <property type="entry name" value="Short-chain dehydrogenase reductase"/>
    <property type="match status" value="1"/>
</dbReference>
<dbReference type="PANTHER" id="PTHR24321:SF8">
    <property type="entry name" value="ESTRADIOL 17-BETA-DEHYDROGENASE 8-RELATED"/>
    <property type="match status" value="1"/>
</dbReference>
<dbReference type="PRINTS" id="PR00081">
    <property type="entry name" value="GDHRDH"/>
</dbReference>
<dbReference type="InterPro" id="IPR023985">
    <property type="entry name" value="SDR_subfam_1"/>
</dbReference>
<sequence>MTSYGGPVTNERPLEGKVAYVTGGARGQGRAHCVRLARAGASIVTIDACGPVGKHIGYEPATPEDLADTVRLVEDEGVKISAERVDVRDHEGQKRVIASAIEQFGRLDVVVANAGVMSWGRAWEIPTDMWQEIIDVNLTGFFNTVQACVPAMIEAGNGGSIIAISSSAGIKAVPGAGHYCASKFGVVGLANSLALELGEFGIRVNSVHTYGVDTKLGNDLSMYSMFEKHPHYVYSFSPGALPTESLIAPNQVSEVVLFLASDASALLTAAQIPADKGYMKV</sequence>
<evidence type="ECO:0000313" key="5">
    <source>
        <dbReference type="EMBL" id="BBY58555.1"/>
    </source>
</evidence>
<accession>A0A7I7SR56</accession>
<evidence type="ECO:0000256" key="1">
    <source>
        <dbReference type="ARBA" id="ARBA00006484"/>
    </source>
</evidence>
<dbReference type="InterPro" id="IPR002347">
    <property type="entry name" value="SDR_fam"/>
</dbReference>
<evidence type="ECO:0000313" key="6">
    <source>
        <dbReference type="Proteomes" id="UP000466445"/>
    </source>
</evidence>
<keyword evidence="6" id="KW-1185">Reference proteome</keyword>
<protein>
    <submittedName>
        <fullName evidence="5">Putative short chain dehydrogenase/reductase</fullName>
    </submittedName>
</protein>
<gene>
    <name evidence="5" type="ORF">MSAR_16910</name>
</gene>